<sequence>MTAMTALPVATPAQTGGWLLAQLRTRRLELAVTTAAGLVAATASVVPVTALGLLVDLVRDGESPSALLPIAAVVVAAAIIGGIATGATSTLVSRLGERILAALREQTVATALRLPATVLDRAGRGDLLSRVGADVAAIGTAAAEVLPTVISAVLLAALSVTAMFGLDWRLGLAGVATLPLYLVALRWYLPRSAPIYARERTAIADRSQLLMESLQGVRTVHAYRLEQRHLTGIEHASGRARDLSIGVFTLFTRFVGRINRAELVGLATILVAGFWFVRSGWVTVGETAATAVLFHRLFNPIGMILFTFDEIQEAGAGLARLVGVGTLPVAPAGTVRLDKADLTLSNVCFAYDERVPVLQDINLRVAPGERVALVGSTGAGKTTVASIAAGILRPLCGTASAGGIPVDELAPGTVAVVSQETHVFAGPLIEDVRLARPHAPAELVRDALDTVGALDWALALPDGLETVLGEGGHPLTAAQGQQLALARLVLLDPAVAILDEATAEAGSAGARALEESALAATRGRTTLLVAHRLTQAASADRIVVLEHGAVLEEGTHDELVAAHGRYAELWEAWQSRT</sequence>
<dbReference type="GO" id="GO:0016887">
    <property type="term" value="F:ATP hydrolysis activity"/>
    <property type="evidence" value="ECO:0007669"/>
    <property type="project" value="InterPro"/>
</dbReference>
<keyword evidence="6" id="KW-0547">Nucleotide-binding</keyword>
<evidence type="ECO:0000256" key="5">
    <source>
        <dbReference type="ARBA" id="ARBA00022692"/>
    </source>
</evidence>
<evidence type="ECO:0000259" key="12">
    <source>
        <dbReference type="PROSITE" id="PS50929"/>
    </source>
</evidence>
<feature type="transmembrane region" description="Helical" evidence="10">
    <location>
        <begin position="67"/>
        <end position="92"/>
    </location>
</feature>
<keyword evidence="8 10" id="KW-1133">Transmembrane helix</keyword>
<dbReference type="SUPFAM" id="SSF52540">
    <property type="entry name" value="P-loop containing nucleoside triphosphate hydrolases"/>
    <property type="match status" value="1"/>
</dbReference>
<evidence type="ECO:0000256" key="4">
    <source>
        <dbReference type="ARBA" id="ARBA00022519"/>
    </source>
</evidence>
<dbReference type="PROSITE" id="PS50893">
    <property type="entry name" value="ABC_TRANSPORTER_2"/>
    <property type="match status" value="1"/>
</dbReference>
<feature type="transmembrane region" description="Helical" evidence="10">
    <location>
        <begin position="263"/>
        <end position="281"/>
    </location>
</feature>
<dbReference type="InterPro" id="IPR003593">
    <property type="entry name" value="AAA+_ATPase"/>
</dbReference>
<keyword evidence="9 10" id="KW-0472">Membrane</keyword>
<comment type="caution">
    <text evidence="13">The sequence shown here is derived from an EMBL/GenBank/DDBJ whole genome shotgun (WGS) entry which is preliminary data.</text>
</comment>
<gene>
    <name evidence="13" type="ORF">Ate02nite_91390</name>
</gene>
<keyword evidence="7" id="KW-0067">ATP-binding</keyword>
<dbReference type="CDD" id="cd07346">
    <property type="entry name" value="ABC_6TM_exporters"/>
    <property type="match status" value="1"/>
</dbReference>
<evidence type="ECO:0000256" key="2">
    <source>
        <dbReference type="ARBA" id="ARBA00022448"/>
    </source>
</evidence>
<evidence type="ECO:0000313" key="14">
    <source>
        <dbReference type="Proteomes" id="UP000623608"/>
    </source>
</evidence>
<keyword evidence="5 10" id="KW-0812">Transmembrane</keyword>
<evidence type="ECO:0000313" key="13">
    <source>
        <dbReference type="EMBL" id="GIF26409.1"/>
    </source>
</evidence>
<dbReference type="PROSITE" id="PS50929">
    <property type="entry name" value="ABC_TM1F"/>
    <property type="match status" value="1"/>
</dbReference>
<dbReference type="InterPro" id="IPR003439">
    <property type="entry name" value="ABC_transporter-like_ATP-bd"/>
</dbReference>
<feature type="transmembrane region" description="Helical" evidence="10">
    <location>
        <begin position="145"/>
        <end position="164"/>
    </location>
</feature>
<feature type="domain" description="ABC transporter" evidence="11">
    <location>
        <begin position="342"/>
        <end position="572"/>
    </location>
</feature>
<evidence type="ECO:0000256" key="10">
    <source>
        <dbReference type="SAM" id="Phobius"/>
    </source>
</evidence>
<dbReference type="InterPro" id="IPR039421">
    <property type="entry name" value="Type_1_exporter"/>
</dbReference>
<evidence type="ECO:0000256" key="3">
    <source>
        <dbReference type="ARBA" id="ARBA00022475"/>
    </source>
</evidence>
<reference evidence="13" key="1">
    <citation type="submission" date="2021-01" db="EMBL/GenBank/DDBJ databases">
        <title>Whole genome shotgun sequence of Actinoplanes tereljensis NBRC 105297.</title>
        <authorList>
            <person name="Komaki H."/>
            <person name="Tamura T."/>
        </authorList>
    </citation>
    <scope>NUCLEOTIDE SEQUENCE</scope>
    <source>
        <strain evidence="13">NBRC 105297</strain>
    </source>
</reference>
<dbReference type="SMART" id="SM00382">
    <property type="entry name" value="AAA"/>
    <property type="match status" value="1"/>
</dbReference>
<comment type="subcellular location">
    <subcellularLocation>
        <location evidence="1">Cell membrane</location>
        <topology evidence="1">Multi-pass membrane protein</topology>
    </subcellularLocation>
</comment>
<dbReference type="EMBL" id="BOMY01000060">
    <property type="protein sequence ID" value="GIF26409.1"/>
    <property type="molecule type" value="Genomic_DNA"/>
</dbReference>
<dbReference type="Gene3D" id="3.40.50.300">
    <property type="entry name" value="P-loop containing nucleotide triphosphate hydrolases"/>
    <property type="match status" value="1"/>
</dbReference>
<dbReference type="PANTHER" id="PTHR43394">
    <property type="entry name" value="ATP-DEPENDENT PERMEASE MDL1, MITOCHONDRIAL"/>
    <property type="match status" value="1"/>
</dbReference>
<dbReference type="InterPro" id="IPR027417">
    <property type="entry name" value="P-loop_NTPase"/>
</dbReference>
<dbReference type="GO" id="GO:0005524">
    <property type="term" value="F:ATP binding"/>
    <property type="evidence" value="ECO:0007669"/>
    <property type="project" value="UniProtKB-KW"/>
</dbReference>
<organism evidence="13 14">
    <name type="scientific">Paractinoplanes tereljensis</name>
    <dbReference type="NCBI Taxonomy" id="571912"/>
    <lineage>
        <taxon>Bacteria</taxon>
        <taxon>Bacillati</taxon>
        <taxon>Actinomycetota</taxon>
        <taxon>Actinomycetes</taxon>
        <taxon>Micromonosporales</taxon>
        <taxon>Micromonosporaceae</taxon>
        <taxon>Paractinoplanes</taxon>
    </lineage>
</organism>
<evidence type="ECO:0000256" key="8">
    <source>
        <dbReference type="ARBA" id="ARBA00022989"/>
    </source>
</evidence>
<dbReference type="Proteomes" id="UP000623608">
    <property type="component" value="Unassembled WGS sequence"/>
</dbReference>
<feature type="domain" description="ABC transmembrane type-1" evidence="12">
    <location>
        <begin position="31"/>
        <end position="313"/>
    </location>
</feature>
<dbReference type="InterPro" id="IPR011527">
    <property type="entry name" value="ABC1_TM_dom"/>
</dbReference>
<dbReference type="SUPFAM" id="SSF90123">
    <property type="entry name" value="ABC transporter transmembrane region"/>
    <property type="match status" value="1"/>
</dbReference>
<evidence type="ECO:0000256" key="7">
    <source>
        <dbReference type="ARBA" id="ARBA00022840"/>
    </source>
</evidence>
<feature type="transmembrane region" description="Helical" evidence="10">
    <location>
        <begin position="30"/>
        <end position="55"/>
    </location>
</feature>
<evidence type="ECO:0000256" key="9">
    <source>
        <dbReference type="ARBA" id="ARBA00023136"/>
    </source>
</evidence>
<dbReference type="AlphaFoldDB" id="A0A919NW50"/>
<accession>A0A919NW50</accession>
<keyword evidence="3" id="KW-1003">Cell membrane</keyword>
<feature type="transmembrane region" description="Helical" evidence="10">
    <location>
        <begin position="170"/>
        <end position="189"/>
    </location>
</feature>
<dbReference type="PANTHER" id="PTHR43394:SF1">
    <property type="entry name" value="ATP-BINDING CASSETTE SUB-FAMILY B MEMBER 10, MITOCHONDRIAL"/>
    <property type="match status" value="1"/>
</dbReference>
<keyword evidence="2" id="KW-0813">Transport</keyword>
<keyword evidence="14" id="KW-1185">Reference proteome</keyword>
<dbReference type="Pfam" id="PF00664">
    <property type="entry name" value="ABC_membrane"/>
    <property type="match status" value="1"/>
</dbReference>
<dbReference type="Gene3D" id="1.20.1560.10">
    <property type="entry name" value="ABC transporter type 1, transmembrane domain"/>
    <property type="match status" value="1"/>
</dbReference>
<evidence type="ECO:0000256" key="1">
    <source>
        <dbReference type="ARBA" id="ARBA00004651"/>
    </source>
</evidence>
<evidence type="ECO:0000256" key="6">
    <source>
        <dbReference type="ARBA" id="ARBA00022741"/>
    </source>
</evidence>
<protein>
    <submittedName>
        <fullName evidence="13">ABC transporter permease</fullName>
    </submittedName>
</protein>
<keyword evidence="4" id="KW-0997">Cell inner membrane</keyword>
<dbReference type="FunFam" id="3.40.50.300:FF:001001">
    <property type="entry name" value="Multidrug ABC transporter ATP-binding protein"/>
    <property type="match status" value="1"/>
</dbReference>
<dbReference type="Pfam" id="PF00005">
    <property type="entry name" value="ABC_tran"/>
    <property type="match status" value="1"/>
</dbReference>
<dbReference type="GO" id="GO:0005886">
    <property type="term" value="C:plasma membrane"/>
    <property type="evidence" value="ECO:0007669"/>
    <property type="project" value="UniProtKB-SubCell"/>
</dbReference>
<name>A0A919NW50_9ACTN</name>
<dbReference type="InterPro" id="IPR036640">
    <property type="entry name" value="ABC1_TM_sf"/>
</dbReference>
<proteinExistence type="predicted"/>
<evidence type="ECO:0000259" key="11">
    <source>
        <dbReference type="PROSITE" id="PS50893"/>
    </source>
</evidence>
<dbReference type="GO" id="GO:0015421">
    <property type="term" value="F:ABC-type oligopeptide transporter activity"/>
    <property type="evidence" value="ECO:0007669"/>
    <property type="project" value="TreeGrafter"/>
</dbReference>